<dbReference type="GO" id="GO:0019843">
    <property type="term" value="F:rRNA binding"/>
    <property type="evidence" value="ECO:0007669"/>
    <property type="project" value="UniProtKB-UniRule"/>
</dbReference>
<keyword evidence="3 8" id="KW-0694">RNA-binding</keyword>
<dbReference type="InterPro" id="IPR036419">
    <property type="entry name" value="Ribosomal_S3_C_sf"/>
</dbReference>
<evidence type="ECO:0000256" key="7">
    <source>
        <dbReference type="ARBA" id="ARBA00035257"/>
    </source>
</evidence>
<evidence type="ECO:0000256" key="4">
    <source>
        <dbReference type="ARBA" id="ARBA00022980"/>
    </source>
</evidence>
<evidence type="ECO:0000256" key="5">
    <source>
        <dbReference type="ARBA" id="ARBA00023274"/>
    </source>
</evidence>
<dbReference type="PANTHER" id="PTHR11760:SF19">
    <property type="entry name" value="SMALL RIBOSOMAL SUBUNIT PROTEIN US3C"/>
    <property type="match status" value="1"/>
</dbReference>
<dbReference type="PROSITE" id="PS50823">
    <property type="entry name" value="KH_TYPE_2"/>
    <property type="match status" value="1"/>
</dbReference>
<dbReference type="FunFam" id="3.30.300.20:FF:000001">
    <property type="entry name" value="30S ribosomal protein S3"/>
    <property type="match status" value="1"/>
</dbReference>
<dbReference type="Pfam" id="PF00189">
    <property type="entry name" value="Ribosomal_S3_C"/>
    <property type="match status" value="1"/>
</dbReference>
<keyword evidence="4 8" id="KW-0689">Ribosomal protein</keyword>
<evidence type="ECO:0000313" key="11">
    <source>
        <dbReference type="EMBL" id="KKU09335.1"/>
    </source>
</evidence>
<name>A0A0G1QKY6_9BACT</name>
<dbReference type="InterPro" id="IPR009019">
    <property type="entry name" value="KH_sf_prok-type"/>
</dbReference>
<evidence type="ECO:0000256" key="3">
    <source>
        <dbReference type="ARBA" id="ARBA00022884"/>
    </source>
</evidence>
<evidence type="ECO:0000256" key="2">
    <source>
        <dbReference type="ARBA" id="ARBA00022730"/>
    </source>
</evidence>
<comment type="subunit">
    <text evidence="8">Part of the 30S ribosomal subunit. Forms a tight complex with proteins S10 and S14.</text>
</comment>
<dbReference type="SUPFAM" id="SSF54814">
    <property type="entry name" value="Prokaryotic type KH domain (KH-domain type II)"/>
    <property type="match status" value="1"/>
</dbReference>
<dbReference type="AlphaFoldDB" id="A0A0G1QKY6"/>
<dbReference type="EMBL" id="LCLA01000043">
    <property type="protein sequence ID" value="KKU09335.1"/>
    <property type="molecule type" value="Genomic_DNA"/>
</dbReference>
<sequence length="216" mass="23954">MGQKVNPIGIRIGSFLPWKSRWFADDGVFKDFLIEDIRIRKGLMDKLKLAGITQVEIERLPKSMAVTITVSRPGVVIGRGGTGIEDVKKLIMGIINEVRGKKIKDLKIDIKINEVKNPELSAHLVAGRIAGEMERRIPHRRAVQKALERVMAAGALGAKVVLAGRINGAEISRVEKFHQGSVPSQTLREIVDYSQVPALLKRGYVGVKVWIHKKAE</sequence>
<dbReference type="Gene3D" id="3.30.300.20">
    <property type="match status" value="1"/>
</dbReference>
<dbReference type="InterPro" id="IPR004044">
    <property type="entry name" value="KH_dom_type_2"/>
</dbReference>
<protein>
    <recommendedName>
        <fullName evidence="7 8">Small ribosomal subunit protein uS3</fullName>
    </recommendedName>
</protein>
<comment type="similarity">
    <text evidence="1 8 9">Belongs to the universal ribosomal protein uS3 family.</text>
</comment>
<organism evidence="11 12">
    <name type="scientific">Candidatus Woesebacteria bacterium GW2011_GWB1_45_5</name>
    <dbReference type="NCBI Taxonomy" id="1618581"/>
    <lineage>
        <taxon>Bacteria</taxon>
        <taxon>Candidatus Woeseibacteriota</taxon>
    </lineage>
</organism>
<dbReference type="InterPro" id="IPR015946">
    <property type="entry name" value="KH_dom-like_a/b"/>
</dbReference>
<dbReference type="Proteomes" id="UP000034329">
    <property type="component" value="Unassembled WGS sequence"/>
</dbReference>
<evidence type="ECO:0000256" key="8">
    <source>
        <dbReference type="HAMAP-Rule" id="MF_01309"/>
    </source>
</evidence>
<dbReference type="Gene3D" id="3.30.1140.32">
    <property type="entry name" value="Ribosomal protein S3, C-terminal domain"/>
    <property type="match status" value="1"/>
</dbReference>
<dbReference type="PROSITE" id="PS00548">
    <property type="entry name" value="RIBOSOMAL_S3"/>
    <property type="match status" value="1"/>
</dbReference>
<comment type="function">
    <text evidence="6 8">Binds the lower part of the 30S subunit head. Binds mRNA in the 70S ribosome, positioning it for translation.</text>
</comment>
<dbReference type="InterPro" id="IPR057258">
    <property type="entry name" value="Ribosomal_uS3"/>
</dbReference>
<dbReference type="GO" id="GO:0006412">
    <property type="term" value="P:translation"/>
    <property type="evidence" value="ECO:0007669"/>
    <property type="project" value="UniProtKB-UniRule"/>
</dbReference>
<dbReference type="NCBIfam" id="TIGR01009">
    <property type="entry name" value="rpsC_bact"/>
    <property type="match status" value="1"/>
</dbReference>
<dbReference type="SUPFAM" id="SSF54821">
    <property type="entry name" value="Ribosomal protein S3 C-terminal domain"/>
    <property type="match status" value="1"/>
</dbReference>
<keyword evidence="5 8" id="KW-0687">Ribonucleoprotein</keyword>
<dbReference type="GO" id="GO:0003729">
    <property type="term" value="F:mRNA binding"/>
    <property type="evidence" value="ECO:0007669"/>
    <property type="project" value="UniProtKB-UniRule"/>
</dbReference>
<reference evidence="11 12" key="1">
    <citation type="journal article" date="2015" name="Nature">
        <title>rRNA introns, odd ribosomes, and small enigmatic genomes across a large radiation of phyla.</title>
        <authorList>
            <person name="Brown C.T."/>
            <person name="Hug L.A."/>
            <person name="Thomas B.C."/>
            <person name="Sharon I."/>
            <person name="Castelle C.J."/>
            <person name="Singh A."/>
            <person name="Wilkins M.J."/>
            <person name="Williams K.H."/>
            <person name="Banfield J.F."/>
        </authorList>
    </citation>
    <scope>NUCLEOTIDE SEQUENCE [LARGE SCALE GENOMIC DNA]</scope>
</reference>
<evidence type="ECO:0000256" key="9">
    <source>
        <dbReference type="RuleBase" id="RU003624"/>
    </source>
</evidence>
<dbReference type="CDD" id="cd02412">
    <property type="entry name" value="KH-II_30S_S3"/>
    <property type="match status" value="1"/>
</dbReference>
<dbReference type="Pfam" id="PF07650">
    <property type="entry name" value="KH_2"/>
    <property type="match status" value="1"/>
</dbReference>
<evidence type="ECO:0000259" key="10">
    <source>
        <dbReference type="PROSITE" id="PS50823"/>
    </source>
</evidence>
<evidence type="ECO:0000256" key="1">
    <source>
        <dbReference type="ARBA" id="ARBA00010761"/>
    </source>
</evidence>
<feature type="domain" description="KH type-2" evidence="10">
    <location>
        <begin position="39"/>
        <end position="116"/>
    </location>
</feature>
<accession>A0A0G1QKY6</accession>
<keyword evidence="2 8" id="KW-0699">rRNA-binding</keyword>
<dbReference type="PATRIC" id="fig|1618581.3.peg.664"/>
<dbReference type="GO" id="GO:0003735">
    <property type="term" value="F:structural constituent of ribosome"/>
    <property type="evidence" value="ECO:0007669"/>
    <property type="project" value="InterPro"/>
</dbReference>
<gene>
    <name evidence="8" type="primary">rpsC</name>
    <name evidence="11" type="ORF">UX13_C0043G0016</name>
</gene>
<dbReference type="InterPro" id="IPR005704">
    <property type="entry name" value="Ribosomal_uS3_bac-typ"/>
</dbReference>
<dbReference type="HAMAP" id="MF_01309_B">
    <property type="entry name" value="Ribosomal_uS3_B"/>
    <property type="match status" value="1"/>
</dbReference>
<dbReference type="PANTHER" id="PTHR11760">
    <property type="entry name" value="30S/40S RIBOSOMAL PROTEIN S3"/>
    <property type="match status" value="1"/>
</dbReference>
<comment type="caution">
    <text evidence="11">The sequence shown here is derived from an EMBL/GenBank/DDBJ whole genome shotgun (WGS) entry which is preliminary data.</text>
</comment>
<proteinExistence type="inferred from homology"/>
<dbReference type="GO" id="GO:0022627">
    <property type="term" value="C:cytosolic small ribosomal subunit"/>
    <property type="evidence" value="ECO:0007669"/>
    <property type="project" value="TreeGrafter"/>
</dbReference>
<dbReference type="InterPro" id="IPR018280">
    <property type="entry name" value="Ribosomal_uS3_CS"/>
</dbReference>
<evidence type="ECO:0000313" key="12">
    <source>
        <dbReference type="Proteomes" id="UP000034329"/>
    </source>
</evidence>
<dbReference type="InterPro" id="IPR001351">
    <property type="entry name" value="Ribosomal_uS3_C"/>
</dbReference>
<evidence type="ECO:0000256" key="6">
    <source>
        <dbReference type="ARBA" id="ARBA00024998"/>
    </source>
</evidence>